<feature type="domain" description="J" evidence="9">
    <location>
        <begin position="25"/>
        <end position="90"/>
    </location>
</feature>
<dbReference type="Pfam" id="PF01556">
    <property type="entry name" value="DnaJ_C"/>
    <property type="match status" value="1"/>
</dbReference>
<organism evidence="11 12">
    <name type="scientific">Actinomortierella ambigua</name>
    <dbReference type="NCBI Taxonomy" id="1343610"/>
    <lineage>
        <taxon>Eukaryota</taxon>
        <taxon>Fungi</taxon>
        <taxon>Fungi incertae sedis</taxon>
        <taxon>Mucoromycota</taxon>
        <taxon>Mortierellomycotina</taxon>
        <taxon>Mortierellomycetes</taxon>
        <taxon>Mortierellales</taxon>
        <taxon>Mortierellaceae</taxon>
        <taxon>Actinomortierella</taxon>
    </lineage>
</organism>
<evidence type="ECO:0000259" key="9">
    <source>
        <dbReference type="PROSITE" id="PS50076"/>
    </source>
</evidence>
<dbReference type="AlphaFoldDB" id="A0A9P6PNK6"/>
<dbReference type="GO" id="GO:0009408">
    <property type="term" value="P:response to heat"/>
    <property type="evidence" value="ECO:0007669"/>
    <property type="project" value="InterPro"/>
</dbReference>
<keyword evidence="2" id="KW-0677">Repeat</keyword>
<evidence type="ECO:0000256" key="4">
    <source>
        <dbReference type="ARBA" id="ARBA00022833"/>
    </source>
</evidence>
<reference evidence="11" key="1">
    <citation type="journal article" date="2020" name="Fungal Divers.">
        <title>Resolving the Mortierellaceae phylogeny through synthesis of multi-gene phylogenetics and phylogenomics.</title>
        <authorList>
            <person name="Vandepol N."/>
            <person name="Liber J."/>
            <person name="Desiro A."/>
            <person name="Na H."/>
            <person name="Kennedy M."/>
            <person name="Barry K."/>
            <person name="Grigoriev I.V."/>
            <person name="Miller A.N."/>
            <person name="O'Donnell K."/>
            <person name="Stajich J.E."/>
            <person name="Bonito G."/>
        </authorList>
    </citation>
    <scope>NUCLEOTIDE SEQUENCE</scope>
    <source>
        <strain evidence="11">BC1065</strain>
    </source>
</reference>
<dbReference type="Pfam" id="PF00684">
    <property type="entry name" value="DnaJ_CXXCXGXG"/>
    <property type="match status" value="1"/>
</dbReference>
<dbReference type="PROSITE" id="PS50076">
    <property type="entry name" value="DNAJ_2"/>
    <property type="match status" value="1"/>
</dbReference>
<dbReference type="GO" id="GO:0005524">
    <property type="term" value="F:ATP binding"/>
    <property type="evidence" value="ECO:0007669"/>
    <property type="project" value="InterPro"/>
</dbReference>
<evidence type="ECO:0000256" key="3">
    <source>
        <dbReference type="ARBA" id="ARBA00022771"/>
    </source>
</evidence>
<feature type="signal peptide" evidence="8">
    <location>
        <begin position="1"/>
        <end position="22"/>
    </location>
</feature>
<dbReference type="EMBL" id="JAAAJB010000898">
    <property type="protein sequence ID" value="KAG0250099.1"/>
    <property type="molecule type" value="Genomic_DNA"/>
</dbReference>
<dbReference type="InterPro" id="IPR036869">
    <property type="entry name" value="J_dom_sf"/>
</dbReference>
<evidence type="ECO:0000256" key="2">
    <source>
        <dbReference type="ARBA" id="ARBA00022737"/>
    </source>
</evidence>
<evidence type="ECO:0000256" key="5">
    <source>
        <dbReference type="ARBA" id="ARBA00023186"/>
    </source>
</evidence>
<dbReference type="GO" id="GO:0051082">
    <property type="term" value="F:unfolded protein binding"/>
    <property type="evidence" value="ECO:0007669"/>
    <property type="project" value="InterPro"/>
</dbReference>
<dbReference type="Proteomes" id="UP000807716">
    <property type="component" value="Unassembled WGS sequence"/>
</dbReference>
<dbReference type="SUPFAM" id="SSF57938">
    <property type="entry name" value="DnaJ/Hsp40 cysteine-rich domain"/>
    <property type="match status" value="1"/>
</dbReference>
<keyword evidence="12" id="KW-1185">Reference proteome</keyword>
<dbReference type="PROSITE" id="PS51188">
    <property type="entry name" value="ZF_CR"/>
    <property type="match status" value="1"/>
</dbReference>
<dbReference type="Gene3D" id="2.10.230.10">
    <property type="entry name" value="Heat shock protein DnaJ, cysteine-rich domain"/>
    <property type="match status" value="1"/>
</dbReference>
<keyword evidence="4 6" id="KW-0862">Zinc</keyword>
<dbReference type="OrthoDB" id="550424at2759"/>
<dbReference type="CDD" id="cd10747">
    <property type="entry name" value="DnaJ_C"/>
    <property type="match status" value="1"/>
</dbReference>
<evidence type="ECO:0000256" key="1">
    <source>
        <dbReference type="ARBA" id="ARBA00022723"/>
    </source>
</evidence>
<evidence type="ECO:0000313" key="11">
    <source>
        <dbReference type="EMBL" id="KAG0250099.1"/>
    </source>
</evidence>
<evidence type="ECO:0000256" key="6">
    <source>
        <dbReference type="PROSITE-ProRule" id="PRU00546"/>
    </source>
</evidence>
<keyword evidence="5" id="KW-0143">Chaperone</keyword>
<feature type="zinc finger region" description="CR-type" evidence="6">
    <location>
        <begin position="149"/>
        <end position="232"/>
    </location>
</feature>
<feature type="region of interest" description="Disordered" evidence="7">
    <location>
        <begin position="368"/>
        <end position="403"/>
    </location>
</feature>
<dbReference type="CDD" id="cd10719">
    <property type="entry name" value="DnaJ_zf"/>
    <property type="match status" value="1"/>
</dbReference>
<dbReference type="InterPro" id="IPR012724">
    <property type="entry name" value="DnaJ"/>
</dbReference>
<dbReference type="HAMAP" id="MF_01152">
    <property type="entry name" value="DnaJ"/>
    <property type="match status" value="1"/>
</dbReference>
<dbReference type="InterPro" id="IPR036410">
    <property type="entry name" value="HSP_DnaJ_Cys-rich_dom_sf"/>
</dbReference>
<dbReference type="PROSITE" id="PS00636">
    <property type="entry name" value="DNAJ_1"/>
    <property type="match status" value="1"/>
</dbReference>
<accession>A0A9P6PNK6</accession>
<dbReference type="CDD" id="cd06257">
    <property type="entry name" value="DnaJ"/>
    <property type="match status" value="1"/>
</dbReference>
<dbReference type="PRINTS" id="PR00625">
    <property type="entry name" value="JDOMAIN"/>
</dbReference>
<dbReference type="GO" id="GO:0008270">
    <property type="term" value="F:zinc ion binding"/>
    <property type="evidence" value="ECO:0007669"/>
    <property type="project" value="UniProtKB-KW"/>
</dbReference>
<dbReference type="InterPro" id="IPR044713">
    <property type="entry name" value="DNJA1/2-like"/>
</dbReference>
<dbReference type="GO" id="GO:0030544">
    <property type="term" value="F:Hsp70 protein binding"/>
    <property type="evidence" value="ECO:0007669"/>
    <property type="project" value="InterPro"/>
</dbReference>
<dbReference type="FunFam" id="2.60.260.20:FF:000013">
    <property type="entry name" value="DnaJ subfamily B member 11"/>
    <property type="match status" value="1"/>
</dbReference>
<dbReference type="Gene3D" id="1.10.287.110">
    <property type="entry name" value="DnaJ domain"/>
    <property type="match status" value="1"/>
</dbReference>
<keyword evidence="8" id="KW-0732">Signal</keyword>
<dbReference type="GO" id="GO:0006457">
    <property type="term" value="P:protein folding"/>
    <property type="evidence" value="ECO:0007669"/>
    <property type="project" value="InterPro"/>
</dbReference>
<keyword evidence="1 6" id="KW-0479">Metal-binding</keyword>
<evidence type="ECO:0000256" key="7">
    <source>
        <dbReference type="SAM" id="MobiDB-lite"/>
    </source>
</evidence>
<name>A0A9P6PNK6_9FUNG</name>
<dbReference type="InterPro" id="IPR001623">
    <property type="entry name" value="DnaJ_domain"/>
</dbReference>
<evidence type="ECO:0000259" key="10">
    <source>
        <dbReference type="PROSITE" id="PS51188"/>
    </source>
</evidence>
<dbReference type="SMART" id="SM00271">
    <property type="entry name" value="DnaJ"/>
    <property type="match status" value="1"/>
</dbReference>
<dbReference type="PANTHER" id="PTHR43888">
    <property type="entry name" value="DNAJ-LIKE-2, ISOFORM A-RELATED"/>
    <property type="match status" value="1"/>
</dbReference>
<feature type="chain" id="PRO_5040199985" evidence="8">
    <location>
        <begin position="23"/>
        <end position="403"/>
    </location>
</feature>
<dbReference type="FunFam" id="2.10.230.10:FF:000002">
    <property type="entry name" value="Molecular chaperone DnaJ"/>
    <property type="match status" value="1"/>
</dbReference>
<dbReference type="Gene3D" id="2.60.260.20">
    <property type="entry name" value="Urease metallochaperone UreE, N-terminal domain"/>
    <property type="match status" value="2"/>
</dbReference>
<comment type="caution">
    <text evidence="11">The sequence shown here is derived from an EMBL/GenBank/DDBJ whole genome shotgun (WGS) entry which is preliminary data.</text>
</comment>
<feature type="compositionally biased region" description="Polar residues" evidence="7">
    <location>
        <begin position="393"/>
        <end position="403"/>
    </location>
</feature>
<feature type="domain" description="CR-type" evidence="10">
    <location>
        <begin position="149"/>
        <end position="232"/>
    </location>
</feature>
<dbReference type="SUPFAM" id="SSF46565">
    <property type="entry name" value="Chaperone J-domain"/>
    <property type="match status" value="1"/>
</dbReference>
<dbReference type="InterPro" id="IPR001305">
    <property type="entry name" value="HSP_DnaJ_Cys-rich_dom"/>
</dbReference>
<dbReference type="SUPFAM" id="SSF49493">
    <property type="entry name" value="HSP40/DnaJ peptide-binding domain"/>
    <property type="match status" value="2"/>
</dbReference>
<dbReference type="InterPro" id="IPR002939">
    <property type="entry name" value="DnaJ_C"/>
</dbReference>
<dbReference type="InterPro" id="IPR008971">
    <property type="entry name" value="HSP40/DnaJ_pept-bd"/>
</dbReference>
<evidence type="ECO:0000256" key="8">
    <source>
        <dbReference type="SAM" id="SignalP"/>
    </source>
</evidence>
<sequence length="403" mass="44770">MRLLVLLALILCATLLPLVALAGVDYYRVLEVSRSASVREIRKKYKQLSKKYHPDKNPGDKEAETKFVQVAEAYEVLSDDKQRSIYDRYGEEGLKQHQQRGGHGGGGFHDPFDIFSQFFGGGGGGGRQERRGPEMNIELEVTLEELYLGKSIEIEVAKQILCPHCHGSGARSSDDIVTCDVCDGQGVRVVKHQIMPGFVQQFHQPCDRCGGKGQLIRHKCDVCHGTKLQRGTEQLTIVVEQGMADGTKIVLDGEGDQSPDILPGDINVELRTRPHSTFERRGDHLYTYVTIGLQEALLGFERELVHLDKARVPLSRKNKITPWGLVETIKGKGMPLAGSHGSAHGDMFVEYRIEFPTSFTKEQQVLLEKAFSSEESSPEDATEGATAPPPPQIKQQQVLHDEM</sequence>
<dbReference type="InterPro" id="IPR018253">
    <property type="entry name" value="DnaJ_domain_CS"/>
</dbReference>
<keyword evidence="3 6" id="KW-0863">Zinc-finger</keyword>
<evidence type="ECO:0000313" key="12">
    <source>
        <dbReference type="Proteomes" id="UP000807716"/>
    </source>
</evidence>
<gene>
    <name evidence="11" type="primary">SCJ1</name>
    <name evidence="11" type="ORF">DFQ27_009574</name>
</gene>
<protein>
    <submittedName>
        <fullName evidence="11">DnaJ- protein scj1</fullName>
    </submittedName>
</protein>
<proteinExistence type="inferred from homology"/>
<dbReference type="Pfam" id="PF00226">
    <property type="entry name" value="DnaJ"/>
    <property type="match status" value="1"/>
</dbReference>